<reference evidence="2" key="3">
    <citation type="submission" date="2020-12" db="UniProtKB">
        <authorList>
            <consortium name="EnsemblPlants"/>
        </authorList>
    </citation>
    <scope>IDENTIFICATION</scope>
</reference>
<dbReference type="InParanoid" id="A0A2K1KI71"/>
<reference evidence="1 3" key="2">
    <citation type="journal article" date="2018" name="Plant J.">
        <title>The Physcomitrella patens chromosome-scale assembly reveals moss genome structure and evolution.</title>
        <authorList>
            <person name="Lang D."/>
            <person name="Ullrich K.K."/>
            <person name="Murat F."/>
            <person name="Fuchs J."/>
            <person name="Jenkins J."/>
            <person name="Haas F.B."/>
            <person name="Piednoel M."/>
            <person name="Gundlach H."/>
            <person name="Van Bel M."/>
            <person name="Meyberg R."/>
            <person name="Vives C."/>
            <person name="Morata J."/>
            <person name="Symeonidi A."/>
            <person name="Hiss M."/>
            <person name="Muchero W."/>
            <person name="Kamisugi Y."/>
            <person name="Saleh O."/>
            <person name="Blanc G."/>
            <person name="Decker E.L."/>
            <person name="van Gessel N."/>
            <person name="Grimwood J."/>
            <person name="Hayes R.D."/>
            <person name="Graham S.W."/>
            <person name="Gunter L.E."/>
            <person name="McDaniel S.F."/>
            <person name="Hoernstein S.N.W."/>
            <person name="Larsson A."/>
            <person name="Li F.W."/>
            <person name="Perroud P.F."/>
            <person name="Phillips J."/>
            <person name="Ranjan P."/>
            <person name="Rokshar D.S."/>
            <person name="Rothfels C.J."/>
            <person name="Schneider L."/>
            <person name="Shu S."/>
            <person name="Stevenson D.W."/>
            <person name="Thummler F."/>
            <person name="Tillich M."/>
            <person name="Villarreal Aguilar J.C."/>
            <person name="Widiez T."/>
            <person name="Wong G.K."/>
            <person name="Wymore A."/>
            <person name="Zhang Y."/>
            <person name="Zimmer A.D."/>
            <person name="Quatrano R.S."/>
            <person name="Mayer K.F.X."/>
            <person name="Goodstein D."/>
            <person name="Casacuberta J.M."/>
            <person name="Vandepoele K."/>
            <person name="Reski R."/>
            <person name="Cuming A.C."/>
            <person name="Tuskan G.A."/>
            <person name="Maumus F."/>
            <person name="Salse J."/>
            <person name="Schmutz J."/>
            <person name="Rensing S.A."/>
        </authorList>
    </citation>
    <scope>NUCLEOTIDE SEQUENCE [LARGE SCALE GENOMIC DNA]</scope>
    <source>
        <strain evidence="2 3">cv. Gransden 2004</strain>
    </source>
</reference>
<keyword evidence="3" id="KW-1185">Reference proteome</keyword>
<dbReference type="Proteomes" id="UP000006727">
    <property type="component" value="Chromosome 5"/>
</dbReference>
<organism evidence="1">
    <name type="scientific">Physcomitrium patens</name>
    <name type="common">Spreading-leaved earth moss</name>
    <name type="synonym">Physcomitrella patens</name>
    <dbReference type="NCBI Taxonomy" id="3218"/>
    <lineage>
        <taxon>Eukaryota</taxon>
        <taxon>Viridiplantae</taxon>
        <taxon>Streptophyta</taxon>
        <taxon>Embryophyta</taxon>
        <taxon>Bryophyta</taxon>
        <taxon>Bryophytina</taxon>
        <taxon>Bryopsida</taxon>
        <taxon>Funariidae</taxon>
        <taxon>Funariales</taxon>
        <taxon>Funariaceae</taxon>
        <taxon>Physcomitrium</taxon>
    </lineage>
</organism>
<dbReference type="Gramene" id="Pp3c5_2820V3.1">
    <property type="protein sequence ID" value="PAC:32953829.CDS.1"/>
    <property type="gene ID" value="Pp3c5_2820"/>
</dbReference>
<dbReference type="AlphaFoldDB" id="A0A2K1KI71"/>
<dbReference type="EMBL" id="ABEU02000005">
    <property type="protein sequence ID" value="PNR53484.1"/>
    <property type="molecule type" value="Genomic_DNA"/>
</dbReference>
<name>A0A2K1KI71_PHYPA</name>
<sequence>MGGGGMLWRRADGDESAHVGIKKLVKEKWRRSNEGATSWGYSMEVSTWGDALKPKQRSGGIARS</sequence>
<gene>
    <name evidence="1" type="ORF">PHYPA_007159</name>
</gene>
<evidence type="ECO:0000313" key="3">
    <source>
        <dbReference type="Proteomes" id="UP000006727"/>
    </source>
</evidence>
<dbReference type="EnsemblPlants" id="Pp3c5_2820V3.1">
    <property type="protein sequence ID" value="PAC:32953829.CDS.1"/>
    <property type="gene ID" value="Pp3c5_2820"/>
</dbReference>
<evidence type="ECO:0000313" key="2">
    <source>
        <dbReference type="EnsemblPlants" id="PAC:32953829.CDS.1"/>
    </source>
</evidence>
<accession>A0A2K1KI71</accession>
<evidence type="ECO:0000313" key="1">
    <source>
        <dbReference type="EMBL" id="PNR53484.1"/>
    </source>
</evidence>
<reference evidence="1 3" key="1">
    <citation type="journal article" date="2008" name="Science">
        <title>The Physcomitrella genome reveals evolutionary insights into the conquest of land by plants.</title>
        <authorList>
            <person name="Rensing S."/>
            <person name="Lang D."/>
            <person name="Zimmer A."/>
            <person name="Terry A."/>
            <person name="Salamov A."/>
            <person name="Shapiro H."/>
            <person name="Nishiyama T."/>
            <person name="Perroud P.-F."/>
            <person name="Lindquist E."/>
            <person name="Kamisugi Y."/>
            <person name="Tanahashi T."/>
            <person name="Sakakibara K."/>
            <person name="Fujita T."/>
            <person name="Oishi K."/>
            <person name="Shin-I T."/>
            <person name="Kuroki Y."/>
            <person name="Toyoda A."/>
            <person name="Suzuki Y."/>
            <person name="Hashimoto A."/>
            <person name="Yamaguchi K."/>
            <person name="Sugano A."/>
            <person name="Kohara Y."/>
            <person name="Fujiyama A."/>
            <person name="Anterola A."/>
            <person name="Aoki S."/>
            <person name="Ashton N."/>
            <person name="Barbazuk W.B."/>
            <person name="Barker E."/>
            <person name="Bennetzen J."/>
            <person name="Bezanilla M."/>
            <person name="Blankenship R."/>
            <person name="Cho S.H."/>
            <person name="Dutcher S."/>
            <person name="Estelle M."/>
            <person name="Fawcett J.A."/>
            <person name="Gundlach H."/>
            <person name="Hanada K."/>
            <person name="Heyl A."/>
            <person name="Hicks K.A."/>
            <person name="Hugh J."/>
            <person name="Lohr M."/>
            <person name="Mayer K."/>
            <person name="Melkozernov A."/>
            <person name="Murata T."/>
            <person name="Nelson D."/>
            <person name="Pils B."/>
            <person name="Prigge M."/>
            <person name="Reiss B."/>
            <person name="Renner T."/>
            <person name="Rombauts S."/>
            <person name="Rushton P."/>
            <person name="Sanderfoot A."/>
            <person name="Schween G."/>
            <person name="Shiu S.-H."/>
            <person name="Stueber K."/>
            <person name="Theodoulou F.L."/>
            <person name="Tu H."/>
            <person name="Van de Peer Y."/>
            <person name="Verrier P.J."/>
            <person name="Waters E."/>
            <person name="Wood A."/>
            <person name="Yang L."/>
            <person name="Cove D."/>
            <person name="Cuming A."/>
            <person name="Hasebe M."/>
            <person name="Lucas S."/>
            <person name="Mishler D.B."/>
            <person name="Reski R."/>
            <person name="Grigoriev I."/>
            <person name="Quatrano R.S."/>
            <person name="Boore J.L."/>
        </authorList>
    </citation>
    <scope>NUCLEOTIDE SEQUENCE [LARGE SCALE GENOMIC DNA]</scope>
    <source>
        <strain evidence="2 3">cv. Gransden 2004</strain>
    </source>
</reference>
<proteinExistence type="predicted"/>
<protein>
    <submittedName>
        <fullName evidence="1 2">Uncharacterized protein</fullName>
    </submittedName>
</protein>